<feature type="compositionally biased region" description="Polar residues" evidence="1">
    <location>
        <begin position="431"/>
        <end position="449"/>
    </location>
</feature>
<feature type="region of interest" description="Disordered" evidence="1">
    <location>
        <begin position="1"/>
        <end position="464"/>
    </location>
</feature>
<organism evidence="2 3">
    <name type="scientific">Rhodotorula taiwanensis</name>
    <dbReference type="NCBI Taxonomy" id="741276"/>
    <lineage>
        <taxon>Eukaryota</taxon>
        <taxon>Fungi</taxon>
        <taxon>Dikarya</taxon>
        <taxon>Basidiomycota</taxon>
        <taxon>Pucciniomycotina</taxon>
        <taxon>Microbotryomycetes</taxon>
        <taxon>Sporidiobolales</taxon>
        <taxon>Sporidiobolaceae</taxon>
        <taxon>Rhodotorula</taxon>
    </lineage>
</organism>
<feature type="compositionally biased region" description="Polar residues" evidence="1">
    <location>
        <begin position="36"/>
        <end position="49"/>
    </location>
</feature>
<feature type="region of interest" description="Disordered" evidence="1">
    <location>
        <begin position="919"/>
        <end position="954"/>
    </location>
</feature>
<keyword evidence="3" id="KW-1185">Reference proteome</keyword>
<evidence type="ECO:0000256" key="1">
    <source>
        <dbReference type="SAM" id="MobiDB-lite"/>
    </source>
</evidence>
<dbReference type="Proteomes" id="UP000237144">
    <property type="component" value="Unassembled WGS sequence"/>
</dbReference>
<evidence type="ECO:0000313" key="2">
    <source>
        <dbReference type="EMBL" id="POY72695.1"/>
    </source>
</evidence>
<proteinExistence type="predicted"/>
<feature type="compositionally biased region" description="Low complexity" evidence="1">
    <location>
        <begin position="85"/>
        <end position="94"/>
    </location>
</feature>
<feature type="compositionally biased region" description="Basic and acidic residues" evidence="1">
    <location>
        <begin position="73"/>
        <end position="83"/>
    </location>
</feature>
<evidence type="ECO:0000313" key="3">
    <source>
        <dbReference type="Proteomes" id="UP000237144"/>
    </source>
</evidence>
<feature type="region of interest" description="Disordered" evidence="1">
    <location>
        <begin position="702"/>
        <end position="814"/>
    </location>
</feature>
<feature type="region of interest" description="Disordered" evidence="1">
    <location>
        <begin position="565"/>
        <end position="689"/>
    </location>
</feature>
<dbReference type="OrthoDB" id="2537927at2759"/>
<feature type="compositionally biased region" description="Basic residues" evidence="1">
    <location>
        <begin position="185"/>
        <end position="194"/>
    </location>
</feature>
<feature type="compositionally biased region" description="Polar residues" evidence="1">
    <location>
        <begin position="275"/>
        <end position="290"/>
    </location>
</feature>
<feature type="compositionally biased region" description="Polar residues" evidence="1">
    <location>
        <begin position="137"/>
        <end position="153"/>
    </location>
</feature>
<feature type="compositionally biased region" description="Polar residues" evidence="1">
    <location>
        <begin position="255"/>
        <end position="264"/>
    </location>
</feature>
<feature type="compositionally biased region" description="Polar residues" evidence="1">
    <location>
        <begin position="310"/>
        <end position="321"/>
    </location>
</feature>
<feature type="compositionally biased region" description="Basic and acidic residues" evidence="1">
    <location>
        <begin position="265"/>
        <end position="274"/>
    </location>
</feature>
<feature type="compositionally biased region" description="Low complexity" evidence="1">
    <location>
        <begin position="752"/>
        <end position="781"/>
    </location>
</feature>
<feature type="compositionally biased region" description="Low complexity" evidence="1">
    <location>
        <begin position="325"/>
        <end position="341"/>
    </location>
</feature>
<feature type="region of interest" description="Disordered" evidence="1">
    <location>
        <begin position="826"/>
        <end position="894"/>
    </location>
</feature>
<feature type="region of interest" description="Disordered" evidence="1">
    <location>
        <begin position="1044"/>
        <end position="1069"/>
    </location>
</feature>
<feature type="region of interest" description="Disordered" evidence="1">
    <location>
        <begin position="1167"/>
        <end position="1190"/>
    </location>
</feature>
<gene>
    <name evidence="2" type="ORF">BMF94_4525</name>
</gene>
<accession>A0A2S5B7G2</accession>
<name>A0A2S5B7G2_9BASI</name>
<feature type="compositionally biased region" description="Polar residues" evidence="1">
    <location>
        <begin position="614"/>
        <end position="638"/>
    </location>
</feature>
<feature type="compositionally biased region" description="Polar residues" evidence="1">
    <location>
        <begin position="101"/>
        <end position="118"/>
    </location>
</feature>
<comment type="caution">
    <text evidence="2">The sequence shown here is derived from an EMBL/GenBank/DDBJ whole genome shotgun (WGS) entry which is preliminary data.</text>
</comment>
<feature type="region of interest" description="Disordered" evidence="1">
    <location>
        <begin position="504"/>
        <end position="551"/>
    </location>
</feature>
<feature type="compositionally biased region" description="Polar residues" evidence="1">
    <location>
        <begin position="504"/>
        <end position="513"/>
    </location>
</feature>
<protein>
    <submittedName>
        <fullName evidence="2">Uncharacterized protein</fullName>
    </submittedName>
</protein>
<feature type="compositionally biased region" description="Low complexity" evidence="1">
    <location>
        <begin position="390"/>
        <end position="430"/>
    </location>
</feature>
<sequence length="1190" mass="124143">MGLFSRKKRREPEPVQSFVGPVHTATPQRDPRQPGPSLSATGPTASSHLLSHGATGTVGPAAPSSRFRSPFKSKPDDYTHPRTDQQYPQQQTPQGAAGRSSYDQRPPSSYSAAWNSRPSQDEYRPSLDSGYARPSQIYAQANDLTARGSTLSLPPTRPSLDVGQRPRQVSAGAPGATADDQAKWSRWRIGRQPKPRQNSTGSGLHGGDDDGDDGSGFVVKSFRTVSRVYEDPVPQLPRPSFEAAEQPPPPAPVLPTTSQFSRPSTDLRYEDAHQQQESLRPSLDLGSTDTAPPEQPRRPSLATLGKGRPPSQSWESGSGTISAEAFRVASARSKSAVSLASMDSPPLDARPRFEPQRPQSRMSRRNSSFSDAGASILIPPRPSFAIGQHSNGSGSSIDSRSSSVSNSVATSPATTTSALPPAEPPLSSSAGHSRQSLVSSGRTASSPPSAVQRPRPAKRMSSGDSELRLIAAYGDMITASPPAHDRALPAIDTDLVTDARATASPLTATSSERSSAHERGPSFSVQPPTPQARTEEPFNRPKRTSSLQPDSVGKALQAMGVGRPLSVQRPGASAKSKTLPATAGPSKGWNSDSSEEERLSTSDEEPDDEVPLSKIQSRSQTNLALTASGLRSRTSFETTRGGETDALTDRMSRVGPFSAQQQKRMSQASMGVAPLARRGSNRRSVSTLSFSTSMTISQAAATTHVGTAASPPSPQRLPYQAPRSVSNPTTATMRQSLTVNSTAPSSLTDVTASSALPSPSLQSVSRDRSSASSGSATTSSSFPQTPKDRSPETSALGVGPRSSYTPSQLGGHASKPSVKFELASAMSTVGGPRSQRLSMLGPASRSTPNLVPVNVSAALAPPVPSPFASPKYPHPSGHADPGSRSGQNEAAPAAEGVIHDRLKARHRAEALRAMQIGRDLNDPSGFIPDGDAQESLLGGDASDENEPLANLPSRGSMIGGFGRGVGSGGSVMSGAGGAGMGMGMPGLPGMGMGGQYSQLAIPPPGVDPHLYASLPPDQKMSLHQRSQQMMAMMQEAAVRAKAESVMGGGGGGSMMSGHSGSTRPGHHAQSMSLGSYDAFGAAAAGGMPYGYAPQHPMMMMMPQQQHMPAFAPSFAMSQPFFQPHLAPQQQQQHFYGMPSYAGSAIGFSGPQAPAQAAPSAVGIPSKASGMARRPVGHGRASSAIGTGYRG</sequence>
<feature type="compositionally biased region" description="Polar residues" evidence="1">
    <location>
        <begin position="658"/>
        <end position="669"/>
    </location>
</feature>
<feature type="compositionally biased region" description="Polar residues" evidence="1">
    <location>
        <begin position="357"/>
        <end position="370"/>
    </location>
</feature>
<feature type="compositionally biased region" description="Basic and acidic residues" evidence="1">
    <location>
        <begin position="640"/>
        <end position="652"/>
    </location>
</feature>
<dbReference type="AlphaFoldDB" id="A0A2S5B7G2"/>
<dbReference type="EMBL" id="PJQD01000048">
    <property type="protein sequence ID" value="POY72695.1"/>
    <property type="molecule type" value="Genomic_DNA"/>
</dbReference>
<feature type="compositionally biased region" description="Polar residues" evidence="1">
    <location>
        <begin position="723"/>
        <end position="751"/>
    </location>
</feature>
<reference evidence="2 3" key="1">
    <citation type="journal article" date="2018" name="Front. Microbiol.">
        <title>Prospects for Fungal Bioremediation of Acidic Radioactive Waste Sites: Characterization and Genome Sequence of Rhodotorula taiwanensis MD1149.</title>
        <authorList>
            <person name="Tkavc R."/>
            <person name="Matrosova V.Y."/>
            <person name="Grichenko O.E."/>
            <person name="Gostincar C."/>
            <person name="Volpe R.P."/>
            <person name="Klimenkova P."/>
            <person name="Gaidamakova E.K."/>
            <person name="Zhou C.E."/>
            <person name="Stewart B.J."/>
            <person name="Lyman M.G."/>
            <person name="Malfatti S.A."/>
            <person name="Rubinfeld B."/>
            <person name="Courtot M."/>
            <person name="Singh J."/>
            <person name="Dalgard C.L."/>
            <person name="Hamilton T."/>
            <person name="Frey K.G."/>
            <person name="Gunde-Cimerman N."/>
            <person name="Dugan L."/>
            <person name="Daly M.J."/>
        </authorList>
    </citation>
    <scope>NUCLEOTIDE SEQUENCE [LARGE SCALE GENOMIC DNA]</scope>
    <source>
        <strain evidence="2 3">MD1149</strain>
    </source>
</reference>
<feature type="compositionally biased region" description="Low complexity" evidence="1">
    <location>
        <begin position="849"/>
        <end position="860"/>
    </location>
</feature>